<dbReference type="InterPro" id="IPR028987">
    <property type="entry name" value="ATP_synth_B-like_membr_sf"/>
</dbReference>
<dbReference type="EMBL" id="JACRWC010000033">
    <property type="protein sequence ID" value="MBC5998769.1"/>
    <property type="molecule type" value="Genomic_DNA"/>
</dbReference>
<sequence length="170" mass="19787">MMEYTGLIEINWSIIMIWITVIVLFLVLKKFFFEKVKNFMETRSNSIQDAFDSAEAVNRRADEKMQNYTKRIANVEAEGREIIRDAKIKADAQAREIIEDANKQATEIMNKAEKNIEREKQKAMEEMRKEVAALAMLAAERIVEREIQNIGQDEIVDEVINKARSTGWQN</sequence>
<evidence type="ECO:0000313" key="16">
    <source>
        <dbReference type="Proteomes" id="UP000644115"/>
    </source>
</evidence>
<comment type="subunit">
    <text evidence="12">F-type ATPases have 2 components, F(1) - the catalytic core - and F(0) - the membrane proton channel. F(1) has five subunits: alpha(3), beta(3), gamma(1), delta(1), epsilon(1). F(0) has three main subunits: a(1), b(2) and c(10-14). The alpha and beta chains form an alternating ring which encloses part of the gamma chain. F(1) is attached to F(0) by a central stalk formed by the gamma and epsilon chains, while a peripheral stalk is formed by the delta and b chains.</text>
</comment>
<keyword evidence="14" id="KW-0175">Coiled coil</keyword>
<evidence type="ECO:0000313" key="15">
    <source>
        <dbReference type="EMBL" id="MBC5998769.1"/>
    </source>
</evidence>
<comment type="function">
    <text evidence="12">Component of the F(0) channel, it forms part of the peripheral stalk, linking F(1) to F(0).</text>
</comment>
<dbReference type="GO" id="GO:0046961">
    <property type="term" value="F:proton-transporting ATPase activity, rotational mechanism"/>
    <property type="evidence" value="ECO:0007669"/>
    <property type="project" value="TreeGrafter"/>
</dbReference>
<dbReference type="GO" id="GO:0045259">
    <property type="term" value="C:proton-transporting ATP synthase complex"/>
    <property type="evidence" value="ECO:0007669"/>
    <property type="project" value="UniProtKB-KW"/>
</dbReference>
<dbReference type="InterPro" id="IPR005864">
    <property type="entry name" value="ATP_synth_F0_bsu_bac"/>
</dbReference>
<dbReference type="Proteomes" id="UP000644115">
    <property type="component" value="Unassembled WGS sequence"/>
</dbReference>
<dbReference type="GO" id="GO:0005886">
    <property type="term" value="C:plasma membrane"/>
    <property type="evidence" value="ECO:0007669"/>
    <property type="project" value="UniProtKB-SubCell"/>
</dbReference>
<evidence type="ECO:0000256" key="8">
    <source>
        <dbReference type="ARBA" id="ARBA00023136"/>
    </source>
</evidence>
<evidence type="ECO:0000256" key="7">
    <source>
        <dbReference type="ARBA" id="ARBA00023065"/>
    </source>
</evidence>
<evidence type="ECO:0000256" key="5">
    <source>
        <dbReference type="ARBA" id="ARBA00022781"/>
    </source>
</evidence>
<keyword evidence="8 12" id="KW-0472">Membrane</keyword>
<evidence type="ECO:0000256" key="9">
    <source>
        <dbReference type="ARBA" id="ARBA00023310"/>
    </source>
</evidence>
<dbReference type="SUPFAM" id="SSF81573">
    <property type="entry name" value="F1F0 ATP synthase subunit B, membrane domain"/>
    <property type="match status" value="1"/>
</dbReference>
<dbReference type="Pfam" id="PF00430">
    <property type="entry name" value="ATP-synt_B"/>
    <property type="match status" value="1"/>
</dbReference>
<keyword evidence="6 12" id="KW-1133">Transmembrane helix</keyword>
<dbReference type="HAMAP" id="MF_01398">
    <property type="entry name" value="ATP_synth_b_bprime"/>
    <property type="match status" value="1"/>
</dbReference>
<keyword evidence="5 12" id="KW-0375">Hydrogen ion transport</keyword>
<keyword evidence="9 12" id="KW-0066">ATP synthesis</keyword>
<dbReference type="InterPro" id="IPR002146">
    <property type="entry name" value="ATP_synth_b/b'su_bac/chlpt"/>
</dbReference>
<keyword evidence="12" id="KW-1003">Cell membrane</keyword>
<gene>
    <name evidence="12 15" type="primary">atpF</name>
    <name evidence="15" type="ORF">H8876_01955</name>
</gene>
<dbReference type="RefSeq" id="WP_177264626.1">
    <property type="nucleotide sequence ID" value="NZ_JACRWC010000033.1"/>
</dbReference>
<evidence type="ECO:0000256" key="10">
    <source>
        <dbReference type="ARBA" id="ARBA00025198"/>
    </source>
</evidence>
<organism evidence="15 16">
    <name type="scientific">Lentihominibacter faecis</name>
    <dbReference type="NCBI Taxonomy" id="2764712"/>
    <lineage>
        <taxon>Bacteria</taxon>
        <taxon>Bacillati</taxon>
        <taxon>Bacillota</taxon>
        <taxon>Clostridia</taxon>
        <taxon>Peptostreptococcales</taxon>
        <taxon>Anaerovoracaceae</taxon>
        <taxon>Lentihominibacter</taxon>
    </lineage>
</organism>
<dbReference type="GO" id="GO:0046933">
    <property type="term" value="F:proton-transporting ATP synthase activity, rotational mechanism"/>
    <property type="evidence" value="ECO:0007669"/>
    <property type="project" value="UniProtKB-UniRule"/>
</dbReference>
<comment type="subcellular location">
    <subcellularLocation>
        <location evidence="12">Cell membrane</location>
        <topology evidence="12">Single-pass membrane protein</topology>
    </subcellularLocation>
    <subcellularLocation>
        <location evidence="11">Endomembrane system</location>
        <topology evidence="11">Single-pass membrane protein</topology>
    </subcellularLocation>
</comment>
<keyword evidence="3 12" id="KW-0138">CF(0)</keyword>
<evidence type="ECO:0000256" key="4">
    <source>
        <dbReference type="ARBA" id="ARBA00022692"/>
    </source>
</evidence>
<keyword evidence="4 12" id="KW-0812">Transmembrane</keyword>
<evidence type="ECO:0000256" key="13">
    <source>
        <dbReference type="RuleBase" id="RU003848"/>
    </source>
</evidence>
<dbReference type="InterPro" id="IPR050059">
    <property type="entry name" value="ATP_synthase_B_chain"/>
</dbReference>
<dbReference type="AlphaFoldDB" id="A0A923NC95"/>
<evidence type="ECO:0000256" key="2">
    <source>
        <dbReference type="ARBA" id="ARBA00022448"/>
    </source>
</evidence>
<keyword evidence="7 12" id="KW-0406">Ion transport</keyword>
<name>A0A923NC95_9FIRM</name>
<comment type="similarity">
    <text evidence="1 12 13">Belongs to the ATPase B chain family.</text>
</comment>
<evidence type="ECO:0000256" key="3">
    <source>
        <dbReference type="ARBA" id="ARBA00022547"/>
    </source>
</evidence>
<keyword evidence="2 12" id="KW-0813">Transport</keyword>
<evidence type="ECO:0000256" key="1">
    <source>
        <dbReference type="ARBA" id="ARBA00005513"/>
    </source>
</evidence>
<keyword evidence="16" id="KW-1185">Reference proteome</keyword>
<accession>A0A923NC95</accession>
<dbReference type="PANTHER" id="PTHR33445">
    <property type="entry name" value="ATP SYNTHASE SUBUNIT B', CHLOROPLASTIC"/>
    <property type="match status" value="1"/>
</dbReference>
<evidence type="ECO:0000256" key="12">
    <source>
        <dbReference type="HAMAP-Rule" id="MF_01398"/>
    </source>
</evidence>
<dbReference type="NCBIfam" id="TIGR01144">
    <property type="entry name" value="ATP_synt_b"/>
    <property type="match status" value="1"/>
</dbReference>
<dbReference type="PANTHER" id="PTHR33445:SF2">
    <property type="entry name" value="ATP SYNTHASE SUBUNIT B', CHLOROPLASTIC"/>
    <property type="match status" value="1"/>
</dbReference>
<feature type="transmembrane region" description="Helical" evidence="12">
    <location>
        <begin position="12"/>
        <end position="33"/>
    </location>
</feature>
<feature type="coiled-coil region" evidence="14">
    <location>
        <begin position="51"/>
        <end position="133"/>
    </location>
</feature>
<dbReference type="CDD" id="cd06503">
    <property type="entry name" value="ATP-synt_Fo_b"/>
    <property type="match status" value="1"/>
</dbReference>
<evidence type="ECO:0000256" key="14">
    <source>
        <dbReference type="SAM" id="Coils"/>
    </source>
</evidence>
<comment type="function">
    <text evidence="10 12">F(1)F(0) ATP synthase produces ATP from ADP in the presence of a proton or sodium gradient. F-type ATPases consist of two structural domains, F(1) containing the extramembraneous catalytic core and F(0) containing the membrane proton channel, linked together by a central stalk and a peripheral stalk. During catalysis, ATP synthesis in the catalytic domain of F(1) is coupled via a rotary mechanism of the central stalk subunits to proton translocation.</text>
</comment>
<dbReference type="GO" id="GO:0012505">
    <property type="term" value="C:endomembrane system"/>
    <property type="evidence" value="ECO:0007669"/>
    <property type="project" value="UniProtKB-SubCell"/>
</dbReference>
<reference evidence="15" key="1">
    <citation type="submission" date="2020-08" db="EMBL/GenBank/DDBJ databases">
        <authorList>
            <person name="Liu C."/>
            <person name="Sun Q."/>
        </authorList>
    </citation>
    <scope>NUCLEOTIDE SEQUENCE</scope>
    <source>
        <strain evidence="15">BX16</strain>
    </source>
</reference>
<evidence type="ECO:0000256" key="6">
    <source>
        <dbReference type="ARBA" id="ARBA00022989"/>
    </source>
</evidence>
<comment type="caution">
    <text evidence="15">The sequence shown here is derived from an EMBL/GenBank/DDBJ whole genome shotgun (WGS) entry which is preliminary data.</text>
</comment>
<evidence type="ECO:0000256" key="11">
    <source>
        <dbReference type="ARBA" id="ARBA00037847"/>
    </source>
</evidence>
<protein>
    <recommendedName>
        <fullName evidence="12">ATP synthase subunit b</fullName>
    </recommendedName>
    <alternativeName>
        <fullName evidence="12">ATP synthase F(0) sector subunit b</fullName>
    </alternativeName>
    <alternativeName>
        <fullName evidence="12">ATPase subunit I</fullName>
    </alternativeName>
    <alternativeName>
        <fullName evidence="12">F-type ATPase subunit b</fullName>
        <shortName evidence="12">F-ATPase subunit b</shortName>
    </alternativeName>
</protein>
<proteinExistence type="inferred from homology"/>